<dbReference type="Gene3D" id="2.120.10.80">
    <property type="entry name" value="Kelch-type beta propeller"/>
    <property type="match status" value="1"/>
</dbReference>
<proteinExistence type="predicted"/>
<dbReference type="Proteomes" id="UP000281553">
    <property type="component" value="Unassembled WGS sequence"/>
</dbReference>
<keyword evidence="1" id="KW-0880">Kelch repeat</keyword>
<keyword evidence="3" id="KW-1185">Reference proteome</keyword>
<gene>
    <name evidence="2" type="ORF">DILT_LOCUS18976</name>
</gene>
<dbReference type="OrthoDB" id="6350321at2759"/>
<name>A0A3P7NJV7_DIBLA</name>
<evidence type="ECO:0000313" key="3">
    <source>
        <dbReference type="Proteomes" id="UP000281553"/>
    </source>
</evidence>
<organism evidence="2 3">
    <name type="scientific">Dibothriocephalus latus</name>
    <name type="common">Fish tapeworm</name>
    <name type="synonym">Diphyllobothrium latum</name>
    <dbReference type="NCBI Taxonomy" id="60516"/>
    <lineage>
        <taxon>Eukaryota</taxon>
        <taxon>Metazoa</taxon>
        <taxon>Spiralia</taxon>
        <taxon>Lophotrochozoa</taxon>
        <taxon>Platyhelminthes</taxon>
        <taxon>Cestoda</taxon>
        <taxon>Eucestoda</taxon>
        <taxon>Diphyllobothriidea</taxon>
        <taxon>Diphyllobothriidae</taxon>
        <taxon>Dibothriocephalus</taxon>
    </lineage>
</organism>
<evidence type="ECO:0000256" key="1">
    <source>
        <dbReference type="ARBA" id="ARBA00022441"/>
    </source>
</evidence>
<dbReference type="SUPFAM" id="SSF117281">
    <property type="entry name" value="Kelch motif"/>
    <property type="match status" value="1"/>
</dbReference>
<sequence>MSEVEVCHLQEPADWQQQQEQSQRKASYVFWKDAAPMLEPRKGLAAAAFRDNIFIAGGSNKQGYLSTVDVFTLPDNQRPLGEWTRLDTWDTKRPTTGLVVCADRLFSFEGALVVFPE</sequence>
<accession>A0A3P7NJV7</accession>
<dbReference type="InterPro" id="IPR006652">
    <property type="entry name" value="Kelch_1"/>
</dbReference>
<dbReference type="InterPro" id="IPR015915">
    <property type="entry name" value="Kelch-typ_b-propeller"/>
</dbReference>
<reference evidence="2 3" key="1">
    <citation type="submission" date="2018-11" db="EMBL/GenBank/DDBJ databases">
        <authorList>
            <consortium name="Pathogen Informatics"/>
        </authorList>
    </citation>
    <scope>NUCLEOTIDE SEQUENCE [LARGE SCALE GENOMIC DNA]</scope>
</reference>
<dbReference type="EMBL" id="UYRU01106531">
    <property type="protein sequence ID" value="VDN43045.1"/>
    <property type="molecule type" value="Genomic_DNA"/>
</dbReference>
<dbReference type="AlphaFoldDB" id="A0A3P7NJV7"/>
<protein>
    <recommendedName>
        <fullName evidence="4">Kelch repeat protein</fullName>
    </recommendedName>
</protein>
<evidence type="ECO:0008006" key="4">
    <source>
        <dbReference type="Google" id="ProtNLM"/>
    </source>
</evidence>
<evidence type="ECO:0000313" key="2">
    <source>
        <dbReference type="EMBL" id="VDN43045.1"/>
    </source>
</evidence>
<dbReference type="Pfam" id="PF01344">
    <property type="entry name" value="Kelch_1"/>
    <property type="match status" value="1"/>
</dbReference>